<sequence length="68" mass="6929">MNMKTGAWILSLVALAALVTIVLAEGAPAVRWIAFGTATGCGFIAVGLIVTLALGWDDPSGSKGSLQR</sequence>
<dbReference type="EMBL" id="AP014938">
    <property type="protein sequence ID" value="BAS20126.1"/>
    <property type="molecule type" value="Genomic_DNA"/>
</dbReference>
<keyword evidence="1" id="KW-0472">Membrane</keyword>
<organism evidence="2">
    <name type="scientific">Rothia mucilaginosa</name>
    <dbReference type="NCBI Taxonomy" id="43675"/>
    <lineage>
        <taxon>Bacteria</taxon>
        <taxon>Bacillati</taxon>
        <taxon>Actinomycetota</taxon>
        <taxon>Actinomycetes</taxon>
        <taxon>Micrococcales</taxon>
        <taxon>Micrococcaceae</taxon>
        <taxon>Rothia</taxon>
    </lineage>
</organism>
<dbReference type="AlphaFoldDB" id="A0A0K2RZ33"/>
<evidence type="ECO:0000313" key="3">
    <source>
        <dbReference type="Proteomes" id="UP000066203"/>
    </source>
</evidence>
<evidence type="ECO:0000313" key="2">
    <source>
        <dbReference type="EMBL" id="BAS20126.1"/>
    </source>
</evidence>
<accession>A0A0K2RZ33</accession>
<proteinExistence type="predicted"/>
<protein>
    <submittedName>
        <fullName evidence="2">Uncharacterized protein</fullName>
    </submittedName>
</protein>
<dbReference type="RefSeq" id="WP_060824220.1">
    <property type="nucleotide sequence ID" value="NZ_AP014938.1"/>
</dbReference>
<evidence type="ECO:0000256" key="1">
    <source>
        <dbReference type="SAM" id="Phobius"/>
    </source>
</evidence>
<dbReference type="Proteomes" id="UP000066203">
    <property type="component" value="Chromosome"/>
</dbReference>
<name>A0A0K2RZ33_9MICC</name>
<keyword evidence="1" id="KW-1133">Transmembrane helix</keyword>
<feature type="transmembrane region" description="Helical" evidence="1">
    <location>
        <begin position="34"/>
        <end position="56"/>
    </location>
</feature>
<gene>
    <name evidence="2" type="ORF">RM6536_0879</name>
</gene>
<keyword evidence="1" id="KW-0812">Transmembrane</keyword>
<reference evidence="3" key="1">
    <citation type="submission" date="2015-08" db="EMBL/GenBank/DDBJ databases">
        <title>Complete genome sequence of Rothia mucilaginosa strain NUM-Rm6536.</title>
        <authorList>
            <person name="Nambu T."/>
        </authorList>
    </citation>
    <scope>NUCLEOTIDE SEQUENCE [LARGE SCALE GENOMIC DNA]</scope>
    <source>
        <strain evidence="3">NUM-Rm6536</strain>
    </source>
</reference>
<dbReference type="PATRIC" id="fig|43675.28.peg.901"/>